<dbReference type="PANTHER" id="PTHR33508:SF1">
    <property type="entry name" value="UPF0056 MEMBRANE PROTEIN YHCE"/>
    <property type="match status" value="1"/>
</dbReference>
<dbReference type="NCBIfam" id="TIGR00427">
    <property type="entry name" value="NAAT family transporter"/>
    <property type="match status" value="1"/>
</dbReference>
<evidence type="ECO:0000256" key="2">
    <source>
        <dbReference type="ARBA" id="ARBA00009784"/>
    </source>
</evidence>
<keyword evidence="6 7" id="KW-0472">Membrane</keyword>
<evidence type="ECO:0000256" key="4">
    <source>
        <dbReference type="ARBA" id="ARBA00022692"/>
    </source>
</evidence>
<feature type="transmembrane region" description="Helical" evidence="7">
    <location>
        <begin position="72"/>
        <end position="91"/>
    </location>
</feature>
<gene>
    <name evidence="8" type="ORF">KS4_05230</name>
</gene>
<keyword evidence="5 7" id="KW-1133">Transmembrane helix</keyword>
<dbReference type="EMBL" id="CP036425">
    <property type="protein sequence ID" value="QDU32491.1"/>
    <property type="molecule type" value="Genomic_DNA"/>
</dbReference>
<dbReference type="GO" id="GO:0005886">
    <property type="term" value="C:plasma membrane"/>
    <property type="evidence" value="ECO:0007669"/>
    <property type="project" value="UniProtKB-SubCell"/>
</dbReference>
<feature type="transmembrane region" description="Helical" evidence="7">
    <location>
        <begin position="120"/>
        <end position="141"/>
    </location>
</feature>
<dbReference type="Proteomes" id="UP000317369">
    <property type="component" value="Chromosome"/>
</dbReference>
<reference evidence="8 9" key="1">
    <citation type="submission" date="2019-02" db="EMBL/GenBank/DDBJ databases">
        <title>Deep-cultivation of Planctomycetes and their phenomic and genomic characterization uncovers novel biology.</title>
        <authorList>
            <person name="Wiegand S."/>
            <person name="Jogler M."/>
            <person name="Boedeker C."/>
            <person name="Pinto D."/>
            <person name="Vollmers J."/>
            <person name="Rivas-Marin E."/>
            <person name="Kohn T."/>
            <person name="Peeters S.H."/>
            <person name="Heuer A."/>
            <person name="Rast P."/>
            <person name="Oberbeckmann S."/>
            <person name="Bunk B."/>
            <person name="Jeske O."/>
            <person name="Meyerdierks A."/>
            <person name="Storesund J.E."/>
            <person name="Kallscheuer N."/>
            <person name="Luecker S."/>
            <person name="Lage O.M."/>
            <person name="Pohl T."/>
            <person name="Merkel B.J."/>
            <person name="Hornburger P."/>
            <person name="Mueller R.-W."/>
            <person name="Bruemmer F."/>
            <person name="Labrenz M."/>
            <person name="Spormann A.M."/>
            <person name="Op den Camp H."/>
            <person name="Overmann J."/>
            <person name="Amann R."/>
            <person name="Jetten M.S.M."/>
            <person name="Mascher T."/>
            <person name="Medema M.H."/>
            <person name="Devos D.P."/>
            <person name="Kaster A.-K."/>
            <person name="Ovreas L."/>
            <person name="Rohde M."/>
            <person name="Galperin M.Y."/>
            <person name="Jogler C."/>
        </authorList>
    </citation>
    <scope>NUCLEOTIDE SEQUENCE [LARGE SCALE GENOMIC DNA]</scope>
    <source>
        <strain evidence="8 9">KS4</strain>
    </source>
</reference>
<evidence type="ECO:0000313" key="9">
    <source>
        <dbReference type="Proteomes" id="UP000317369"/>
    </source>
</evidence>
<organism evidence="8 9">
    <name type="scientific">Poriferisphaera corsica</name>
    <dbReference type="NCBI Taxonomy" id="2528020"/>
    <lineage>
        <taxon>Bacteria</taxon>
        <taxon>Pseudomonadati</taxon>
        <taxon>Planctomycetota</taxon>
        <taxon>Phycisphaerae</taxon>
        <taxon>Phycisphaerales</taxon>
        <taxon>Phycisphaeraceae</taxon>
        <taxon>Poriferisphaera</taxon>
    </lineage>
</organism>
<keyword evidence="9" id="KW-1185">Reference proteome</keyword>
<name>A0A517YQL5_9BACT</name>
<sequence>MHTQHFAIFFITLFSIVNPIGCLPIFVEATGNDPPRVRNGIALLMGLFIFLGLGTFYLAGNEVLRFFDVSLPAFRIAGGIILLLTGIKMLWEVHSDAAHPKAPAARKSAMRMAASRFQTIFIPLVFPIFVGPGSVATAIILSSQYPSTIPTRIAGTSAIFAVAGVTVLILLMSSAIKRVLGGLGMEICSRLLGLILVAMAVQFILVGFSEVTDGLIHIKQADEAITLNE</sequence>
<evidence type="ECO:0000256" key="7">
    <source>
        <dbReference type="RuleBase" id="RU362048"/>
    </source>
</evidence>
<protein>
    <recommendedName>
        <fullName evidence="7">UPF0056 membrane protein</fullName>
    </recommendedName>
</protein>
<evidence type="ECO:0000313" key="8">
    <source>
        <dbReference type="EMBL" id="QDU32491.1"/>
    </source>
</evidence>
<evidence type="ECO:0000256" key="5">
    <source>
        <dbReference type="ARBA" id="ARBA00022989"/>
    </source>
</evidence>
<evidence type="ECO:0000256" key="3">
    <source>
        <dbReference type="ARBA" id="ARBA00022475"/>
    </source>
</evidence>
<feature type="transmembrane region" description="Helical" evidence="7">
    <location>
        <begin position="6"/>
        <end position="27"/>
    </location>
</feature>
<feature type="transmembrane region" description="Helical" evidence="7">
    <location>
        <begin position="187"/>
        <end position="208"/>
    </location>
</feature>
<feature type="transmembrane region" description="Helical" evidence="7">
    <location>
        <begin position="153"/>
        <end position="175"/>
    </location>
</feature>
<evidence type="ECO:0000256" key="6">
    <source>
        <dbReference type="ARBA" id="ARBA00023136"/>
    </source>
</evidence>
<comment type="subcellular location">
    <subcellularLocation>
        <location evidence="1 7">Cell membrane</location>
        <topology evidence="1 7">Multi-pass membrane protein</topology>
    </subcellularLocation>
</comment>
<feature type="transmembrane region" description="Helical" evidence="7">
    <location>
        <begin position="39"/>
        <end position="60"/>
    </location>
</feature>
<keyword evidence="4 7" id="KW-0812">Transmembrane</keyword>
<keyword evidence="3" id="KW-1003">Cell membrane</keyword>
<dbReference type="Pfam" id="PF01914">
    <property type="entry name" value="MarC"/>
    <property type="match status" value="1"/>
</dbReference>
<dbReference type="AlphaFoldDB" id="A0A517YQL5"/>
<dbReference type="OrthoDB" id="21094at2"/>
<comment type="similarity">
    <text evidence="2 7">Belongs to the UPF0056 (MarC) family.</text>
</comment>
<dbReference type="RefSeq" id="WP_145074163.1">
    <property type="nucleotide sequence ID" value="NZ_CP036425.1"/>
</dbReference>
<evidence type="ECO:0000256" key="1">
    <source>
        <dbReference type="ARBA" id="ARBA00004651"/>
    </source>
</evidence>
<dbReference type="KEGG" id="pcor:KS4_05230"/>
<dbReference type="InterPro" id="IPR002771">
    <property type="entry name" value="Multi_antbiot-R_MarC"/>
</dbReference>
<dbReference type="PANTHER" id="PTHR33508">
    <property type="entry name" value="UPF0056 MEMBRANE PROTEIN YHCE"/>
    <property type="match status" value="1"/>
</dbReference>
<accession>A0A517YQL5</accession>
<proteinExistence type="inferred from homology"/>